<evidence type="ECO:0000313" key="2">
    <source>
        <dbReference type="Proteomes" id="UP000216961"/>
    </source>
</evidence>
<evidence type="ECO:0000313" key="1">
    <source>
        <dbReference type="EMBL" id="PAD85060.1"/>
    </source>
</evidence>
<gene>
    <name evidence="1" type="ORF">CHH57_01755</name>
</gene>
<proteinExistence type="predicted"/>
<sequence length="385" mass="44956">MNISKLQIGKEYKNYKVLCSELGEPIKSGKSKILQLEQFKNHFSYEKKGNKFVISKVFDLPAQSNAKVKGRKLDKHTDLVRSLILDELNNSDNDGHLFITANQLLKSVDMINTNYTYAKRKLLRFAKYIDMGLDEVQEFFTTSDSMLKRSIESALNSLQNESLIIWNSALTVCKADLETLTYNDLGEVQLDVTETYNEFEEVNSEAKLLNSKGKFIHRKATEEEAKLIVTERKRLLKTVYKCDNVQEVFRKNKQDEFYQELRSILMEKANIYFFYNSYEITFTEEYVNEEWNEMMEYQINRLKGNVDIREIVNDSVINKLQANSLRRHKKALITDTSKKSIAAASRINMRMKDTYAENQNRLSELLIYNKAISIFNDMEEVNVQS</sequence>
<dbReference type="EMBL" id="NPBQ01000013">
    <property type="protein sequence ID" value="PAD85060.1"/>
    <property type="molecule type" value="Genomic_DNA"/>
</dbReference>
<organism evidence="1 2">
    <name type="scientific">Niallia circulans</name>
    <name type="common">Bacillus circulans</name>
    <dbReference type="NCBI Taxonomy" id="1397"/>
    <lineage>
        <taxon>Bacteria</taxon>
        <taxon>Bacillati</taxon>
        <taxon>Bacillota</taxon>
        <taxon>Bacilli</taxon>
        <taxon>Bacillales</taxon>
        <taxon>Bacillaceae</taxon>
        <taxon>Niallia</taxon>
    </lineage>
</organism>
<reference evidence="1 2" key="1">
    <citation type="submission" date="2017-07" db="EMBL/GenBank/DDBJ databases">
        <title>Isolation and whole genome analysis of endospore-forming bacteria from heroin.</title>
        <authorList>
            <person name="Kalinowski J."/>
            <person name="Ahrens B."/>
            <person name="Al-Dilaimi A."/>
            <person name="Winkler A."/>
            <person name="Wibberg D."/>
            <person name="Schleenbecker U."/>
            <person name="Ruckert C."/>
            <person name="Wolfel R."/>
            <person name="Grass G."/>
        </authorList>
    </citation>
    <scope>NUCLEOTIDE SEQUENCE [LARGE SCALE GENOMIC DNA]</scope>
    <source>
        <strain evidence="1 2">7521-2</strain>
    </source>
</reference>
<dbReference type="RefSeq" id="WP_095328602.1">
    <property type="nucleotide sequence ID" value="NZ_NPBQ01000013.1"/>
</dbReference>
<name>A0AA91TVJ4_NIACI</name>
<comment type="caution">
    <text evidence="1">The sequence shown here is derived from an EMBL/GenBank/DDBJ whole genome shotgun (WGS) entry which is preliminary data.</text>
</comment>
<accession>A0AA91TVJ4</accession>
<dbReference type="AlphaFoldDB" id="A0AA91TVJ4"/>
<dbReference type="Proteomes" id="UP000216961">
    <property type="component" value="Unassembled WGS sequence"/>
</dbReference>
<protein>
    <submittedName>
        <fullName evidence="1">Uncharacterized protein</fullName>
    </submittedName>
</protein>